<dbReference type="RefSeq" id="WP_145183942.1">
    <property type="nucleotide sequence ID" value="NZ_CP036266.1"/>
</dbReference>
<dbReference type="OrthoDB" id="291953at2"/>
<dbReference type="EMBL" id="CP036266">
    <property type="protein sequence ID" value="QDT20723.1"/>
    <property type="molecule type" value="Genomic_DNA"/>
</dbReference>
<sequence length="127" mass="14133">MTSETEPRSQIVILCADLMFQSQITGAARLNGFSFTCVLSLAQALGELTNEFPQLLIIDLNQPEIDWELLTRTMQPYPQLTSIAYGPHVDTETLQQARDAGCDQVLPRSQFSANLPRLLQTAFSTDD</sequence>
<proteinExistence type="predicted"/>
<dbReference type="Proteomes" id="UP000320421">
    <property type="component" value="Chromosome"/>
</dbReference>
<gene>
    <name evidence="3" type="ORF">HG66A1_25120</name>
</gene>
<organism evidence="3 4">
    <name type="scientific">Gimesia chilikensis</name>
    <dbReference type="NCBI Taxonomy" id="2605989"/>
    <lineage>
        <taxon>Bacteria</taxon>
        <taxon>Pseudomonadati</taxon>
        <taxon>Planctomycetota</taxon>
        <taxon>Planctomycetia</taxon>
        <taxon>Planctomycetales</taxon>
        <taxon>Planctomycetaceae</taxon>
        <taxon>Gimesia</taxon>
    </lineage>
</organism>
<evidence type="ECO:0000259" key="2">
    <source>
        <dbReference type="PROSITE" id="PS50110"/>
    </source>
</evidence>
<name>A0A517PMY2_9PLAN</name>
<dbReference type="GO" id="GO:0000160">
    <property type="term" value="P:phosphorelay signal transduction system"/>
    <property type="evidence" value="ECO:0007669"/>
    <property type="project" value="InterPro"/>
</dbReference>
<keyword evidence="4" id="KW-1185">Reference proteome</keyword>
<keyword evidence="1" id="KW-0597">Phosphoprotein</keyword>
<dbReference type="AlphaFoldDB" id="A0A517PMY2"/>
<protein>
    <submittedName>
        <fullName evidence="3">Response regulator receiver domain protein</fullName>
    </submittedName>
</protein>
<dbReference type="InterPro" id="IPR011006">
    <property type="entry name" value="CheY-like_superfamily"/>
</dbReference>
<evidence type="ECO:0000313" key="3">
    <source>
        <dbReference type="EMBL" id="QDT20723.1"/>
    </source>
</evidence>
<dbReference type="InterPro" id="IPR001789">
    <property type="entry name" value="Sig_transdc_resp-reg_receiver"/>
</dbReference>
<reference evidence="3 4" key="1">
    <citation type="submission" date="2019-02" db="EMBL/GenBank/DDBJ databases">
        <title>Deep-cultivation of Planctomycetes and their phenomic and genomic characterization uncovers novel biology.</title>
        <authorList>
            <person name="Wiegand S."/>
            <person name="Jogler M."/>
            <person name="Boedeker C."/>
            <person name="Pinto D."/>
            <person name="Vollmers J."/>
            <person name="Rivas-Marin E."/>
            <person name="Kohn T."/>
            <person name="Peeters S.H."/>
            <person name="Heuer A."/>
            <person name="Rast P."/>
            <person name="Oberbeckmann S."/>
            <person name="Bunk B."/>
            <person name="Jeske O."/>
            <person name="Meyerdierks A."/>
            <person name="Storesund J.E."/>
            <person name="Kallscheuer N."/>
            <person name="Luecker S."/>
            <person name="Lage O.M."/>
            <person name="Pohl T."/>
            <person name="Merkel B.J."/>
            <person name="Hornburger P."/>
            <person name="Mueller R.-W."/>
            <person name="Bruemmer F."/>
            <person name="Labrenz M."/>
            <person name="Spormann A.M."/>
            <person name="Op den Camp H."/>
            <person name="Overmann J."/>
            <person name="Amann R."/>
            <person name="Jetten M.S.M."/>
            <person name="Mascher T."/>
            <person name="Medema M.H."/>
            <person name="Devos D.P."/>
            <person name="Kaster A.-K."/>
            <person name="Ovreas L."/>
            <person name="Rohde M."/>
            <person name="Galperin M.Y."/>
            <person name="Jogler C."/>
        </authorList>
    </citation>
    <scope>NUCLEOTIDE SEQUENCE [LARGE SCALE GENOMIC DNA]</scope>
    <source>
        <strain evidence="3 4">HG66A1</strain>
    </source>
</reference>
<dbReference type="SUPFAM" id="SSF52172">
    <property type="entry name" value="CheY-like"/>
    <property type="match status" value="1"/>
</dbReference>
<dbReference type="Gene3D" id="3.40.50.2300">
    <property type="match status" value="1"/>
</dbReference>
<accession>A0A517PMY2</accession>
<dbReference type="PROSITE" id="PS50110">
    <property type="entry name" value="RESPONSE_REGULATORY"/>
    <property type="match status" value="1"/>
</dbReference>
<evidence type="ECO:0000313" key="4">
    <source>
        <dbReference type="Proteomes" id="UP000320421"/>
    </source>
</evidence>
<feature type="domain" description="Response regulatory" evidence="2">
    <location>
        <begin position="10"/>
        <end position="123"/>
    </location>
</feature>
<feature type="modified residue" description="4-aspartylphosphate" evidence="1">
    <location>
        <position position="59"/>
    </location>
</feature>
<evidence type="ECO:0000256" key="1">
    <source>
        <dbReference type="PROSITE-ProRule" id="PRU00169"/>
    </source>
</evidence>